<dbReference type="EMBL" id="LAQT01000001">
    <property type="protein sequence ID" value="KPC55346.1"/>
    <property type="molecule type" value="Genomic_DNA"/>
</dbReference>
<protein>
    <submittedName>
        <fullName evidence="1">Uncharacterized protein</fullName>
    </submittedName>
</protein>
<name>A0A0N0XNR7_9NEIS</name>
<dbReference type="RefSeq" id="WP_053936055.1">
    <property type="nucleotide sequence ID" value="NZ_LAQT01000001.1"/>
</dbReference>
<dbReference type="Proteomes" id="UP000037939">
    <property type="component" value="Unassembled WGS sequence"/>
</dbReference>
<reference evidence="1 2" key="1">
    <citation type="submission" date="2015-07" db="EMBL/GenBank/DDBJ databases">
        <title>Draft genome sequence of the Amantichitinum ursilacus IGB-41, a new chitin-degrading bacterium.</title>
        <authorList>
            <person name="Kirstahler P."/>
            <person name="Guenther M."/>
            <person name="Grumaz C."/>
            <person name="Rupp S."/>
            <person name="Zibek S."/>
            <person name="Sohn K."/>
        </authorList>
    </citation>
    <scope>NUCLEOTIDE SEQUENCE [LARGE SCALE GENOMIC DNA]</scope>
    <source>
        <strain evidence="1 2">IGB-41</strain>
    </source>
</reference>
<sequence length="267" mass="29144">MWLARSKQLEIYLGQTLVGIRCPEASEAQWWPLALAADGLTELIARAAILRPAGAQARIWLSAALARPFVLPADRGASNAMELQALANLIGGDLMSPPAVPKVWSSGRTGRADQLAAVMDRHLFDALIARFAEVGVTLGAISPWWEAALQADPETPQRAKKREWLRPAPGAIENATPKIWALHEPDGFTLLAYRSGQPCFAQTEEVLPHDPDWQLYQRRVLMAEGWSSAQLRSVRLSPALDAPFDSESQIVSMMIGAISLAPIVENV</sequence>
<dbReference type="STRING" id="857265.WG78_01775"/>
<accession>A0A0N0XNR7</accession>
<organism evidence="1 2">
    <name type="scientific">Amantichitinum ursilacus</name>
    <dbReference type="NCBI Taxonomy" id="857265"/>
    <lineage>
        <taxon>Bacteria</taxon>
        <taxon>Pseudomonadati</taxon>
        <taxon>Pseudomonadota</taxon>
        <taxon>Betaproteobacteria</taxon>
        <taxon>Neisseriales</taxon>
        <taxon>Chitinibacteraceae</taxon>
        <taxon>Amantichitinum</taxon>
    </lineage>
</organism>
<comment type="caution">
    <text evidence="1">The sequence shown here is derived from an EMBL/GenBank/DDBJ whole genome shotgun (WGS) entry which is preliminary data.</text>
</comment>
<proteinExistence type="predicted"/>
<evidence type="ECO:0000313" key="2">
    <source>
        <dbReference type="Proteomes" id="UP000037939"/>
    </source>
</evidence>
<evidence type="ECO:0000313" key="1">
    <source>
        <dbReference type="EMBL" id="KPC55346.1"/>
    </source>
</evidence>
<dbReference type="AlphaFoldDB" id="A0A0N0XNR7"/>
<gene>
    <name evidence="1" type="ORF">WG78_01775</name>
</gene>
<keyword evidence="2" id="KW-1185">Reference proteome</keyword>